<reference evidence="1 2" key="1">
    <citation type="submission" date="2011-10" db="EMBL/GenBank/DDBJ databases">
        <title>The Improved High-Quality Draft genome of Methanoplanus limicola DSM 2279.</title>
        <authorList>
            <consortium name="US DOE Joint Genome Institute (JGI-PGF)"/>
            <person name="Lucas S."/>
            <person name="Copeland A."/>
            <person name="Lapidus A."/>
            <person name="Glavina del Rio T."/>
            <person name="Dalin E."/>
            <person name="Tice H."/>
            <person name="Bruce D."/>
            <person name="Goodwin L."/>
            <person name="Pitluck S."/>
            <person name="Peters L."/>
            <person name="Mikhailova N."/>
            <person name="Lu M."/>
            <person name="Kyrpides N."/>
            <person name="Mavromatis K."/>
            <person name="Ivanova N."/>
            <person name="Markowitz V."/>
            <person name="Cheng J.-F."/>
            <person name="Hugenholtz P."/>
            <person name="Woyke T."/>
            <person name="Wu D."/>
            <person name="Wirth R."/>
            <person name="Brambilla E.-M."/>
            <person name="Klenk H.-P."/>
            <person name="Eisen J.A."/>
        </authorList>
    </citation>
    <scope>NUCLEOTIDE SEQUENCE [LARGE SCALE GENOMIC DNA]</scope>
    <source>
        <strain evidence="1 2">DSM 2279</strain>
    </source>
</reference>
<dbReference type="Proteomes" id="UP000005741">
    <property type="component" value="Chromosome"/>
</dbReference>
<protein>
    <recommendedName>
        <fullName evidence="3">UspA domain-containing protein</fullName>
    </recommendedName>
</protein>
<dbReference type="OrthoDB" id="105894at2157"/>
<proteinExistence type="predicted"/>
<dbReference type="InParanoid" id="H1Z4K3"/>
<evidence type="ECO:0000313" key="1">
    <source>
        <dbReference type="EMBL" id="EHQ36751.1"/>
    </source>
</evidence>
<evidence type="ECO:0000313" key="2">
    <source>
        <dbReference type="Proteomes" id="UP000005741"/>
    </source>
</evidence>
<dbReference type="HOGENOM" id="CLU_1485956_0_0_2"/>
<gene>
    <name evidence="1" type="ORF">Metlim_2713</name>
</gene>
<dbReference type="STRING" id="937775.Metlim_2713"/>
<accession>H1Z4K3</accession>
<dbReference type="Gene3D" id="3.40.50.620">
    <property type="entry name" value="HUPs"/>
    <property type="match status" value="1"/>
</dbReference>
<dbReference type="InterPro" id="IPR014729">
    <property type="entry name" value="Rossmann-like_a/b/a_fold"/>
</dbReference>
<dbReference type="SUPFAM" id="SSF52402">
    <property type="entry name" value="Adenine nucleotide alpha hydrolases-like"/>
    <property type="match status" value="1"/>
</dbReference>
<keyword evidence="2" id="KW-1185">Reference proteome</keyword>
<dbReference type="EMBL" id="CM001436">
    <property type="protein sequence ID" value="EHQ36751.1"/>
    <property type="molecule type" value="Genomic_DNA"/>
</dbReference>
<dbReference type="AlphaFoldDB" id="H1Z4K3"/>
<name>H1Z4K3_9EURY</name>
<evidence type="ECO:0008006" key="3">
    <source>
        <dbReference type="Google" id="ProtNLM"/>
    </source>
</evidence>
<sequence>MGYYSSLINRKFKDVVGQRYEEIMKDYKEFFISEEEFLEMEIKKVLFPLDISVKKIPDSIYNLFELYGCEITLVYITDSYICSVIEEVLGKNTAENYHLKKDIMGEEILDEITKKIERKGLVVKKRMFSGNKWDDVERMSEEFDMIAISKDYGGVRGDENEISPVAERLIQQLRVNTVLF</sequence>
<organism evidence="1 2">
    <name type="scientific">Methanoplanus limicola DSM 2279</name>
    <dbReference type="NCBI Taxonomy" id="937775"/>
    <lineage>
        <taxon>Archaea</taxon>
        <taxon>Methanobacteriati</taxon>
        <taxon>Methanobacteriota</taxon>
        <taxon>Stenosarchaea group</taxon>
        <taxon>Methanomicrobia</taxon>
        <taxon>Methanomicrobiales</taxon>
        <taxon>Methanomicrobiaceae</taxon>
        <taxon>Methanoplanus</taxon>
    </lineage>
</organism>